<proteinExistence type="predicted"/>
<feature type="transmembrane region" description="Helical" evidence="2">
    <location>
        <begin position="188"/>
        <end position="205"/>
    </location>
</feature>
<keyword evidence="2" id="KW-0812">Transmembrane</keyword>
<evidence type="ECO:0000256" key="1">
    <source>
        <dbReference type="SAM" id="MobiDB-lite"/>
    </source>
</evidence>
<feature type="region of interest" description="Disordered" evidence="1">
    <location>
        <begin position="105"/>
        <end position="146"/>
    </location>
</feature>
<feature type="signal peptide" evidence="3">
    <location>
        <begin position="1"/>
        <end position="21"/>
    </location>
</feature>
<evidence type="ECO:0000256" key="2">
    <source>
        <dbReference type="SAM" id="Phobius"/>
    </source>
</evidence>
<dbReference type="Proteomes" id="UP000592294">
    <property type="component" value="Unassembled WGS sequence"/>
</dbReference>
<evidence type="ECO:0000256" key="3">
    <source>
        <dbReference type="SAM" id="SignalP"/>
    </source>
</evidence>
<name>A0A850R5L5_9GAMM</name>
<keyword evidence="2" id="KW-0472">Membrane</keyword>
<evidence type="ECO:0008006" key="6">
    <source>
        <dbReference type="Google" id="ProtNLM"/>
    </source>
</evidence>
<feature type="chain" id="PRO_5032563294" description="Nickel transport protein" evidence="3">
    <location>
        <begin position="22"/>
        <end position="214"/>
    </location>
</feature>
<sequence>MSRTSPVWFLLLALMSQPALAHKLKVFAQTEGDWIRGRAYFVGGAGAGGARVEVQDSEGRVLAELTPADDGSFAYRALAPVEHRLVARTGDGHGARWTIAGETLQGAFSPPTTPPAADPSDDSGLPPTRTQPPADIPAPQVPLDHDPVAPQTFDPALIGAIEQALARQTHPLAERLNALEERVRFQDVLGGIGYILGLTGLALWWRCRRAGERA</sequence>
<organism evidence="4 5">
    <name type="scientific">Allochromatium humboldtianum</name>
    <dbReference type="NCBI Taxonomy" id="504901"/>
    <lineage>
        <taxon>Bacteria</taxon>
        <taxon>Pseudomonadati</taxon>
        <taxon>Pseudomonadota</taxon>
        <taxon>Gammaproteobacteria</taxon>
        <taxon>Chromatiales</taxon>
        <taxon>Chromatiaceae</taxon>
        <taxon>Allochromatium</taxon>
    </lineage>
</organism>
<gene>
    <name evidence="4" type="ORF">HW932_05165</name>
</gene>
<dbReference type="EMBL" id="JABZEO010000003">
    <property type="protein sequence ID" value="NVZ08648.1"/>
    <property type="molecule type" value="Genomic_DNA"/>
</dbReference>
<keyword evidence="2" id="KW-1133">Transmembrane helix</keyword>
<keyword evidence="3" id="KW-0732">Signal</keyword>
<accession>A0A850R5L5</accession>
<dbReference type="AlphaFoldDB" id="A0A850R5L5"/>
<protein>
    <recommendedName>
        <fullName evidence="6">Nickel transport protein</fullName>
    </recommendedName>
</protein>
<dbReference type="RefSeq" id="WP_176975434.1">
    <property type="nucleotide sequence ID" value="NZ_JABZEO010000003.1"/>
</dbReference>
<comment type="caution">
    <text evidence="4">The sequence shown here is derived from an EMBL/GenBank/DDBJ whole genome shotgun (WGS) entry which is preliminary data.</text>
</comment>
<keyword evidence="5" id="KW-1185">Reference proteome</keyword>
<reference evidence="4 5" key="1">
    <citation type="submission" date="2020-06" db="EMBL/GenBank/DDBJ databases">
        <title>Whole-genome sequence of Allochromatium humboldtianum DSM 21881, type strain.</title>
        <authorList>
            <person name="Kyndt J.A."/>
            <person name="Meyer T.E."/>
        </authorList>
    </citation>
    <scope>NUCLEOTIDE SEQUENCE [LARGE SCALE GENOMIC DNA]</scope>
    <source>
        <strain evidence="4 5">DSM 21881</strain>
    </source>
</reference>
<evidence type="ECO:0000313" key="5">
    <source>
        <dbReference type="Proteomes" id="UP000592294"/>
    </source>
</evidence>
<evidence type="ECO:0000313" key="4">
    <source>
        <dbReference type="EMBL" id="NVZ08648.1"/>
    </source>
</evidence>